<proteinExistence type="inferred from homology"/>
<organism evidence="11 12">
    <name type="scientific">Pseudogymnoascus verrucosus</name>
    <dbReference type="NCBI Taxonomy" id="342668"/>
    <lineage>
        <taxon>Eukaryota</taxon>
        <taxon>Fungi</taxon>
        <taxon>Dikarya</taxon>
        <taxon>Ascomycota</taxon>
        <taxon>Pezizomycotina</taxon>
        <taxon>Leotiomycetes</taxon>
        <taxon>Thelebolales</taxon>
        <taxon>Thelebolaceae</taxon>
        <taxon>Pseudogymnoascus</taxon>
    </lineage>
</organism>
<keyword evidence="4 9" id="KW-0378">Hydrolase</keyword>
<comment type="catalytic activity">
    <reaction evidence="1">
        <text>Hydrolysis of (1-&gt;4)-beta-D-glucosidic linkages in cellulose and cellotetraose, releasing cellobiose from the non-reducing ends of the chains.</text>
        <dbReference type="EC" id="3.2.1.91"/>
    </reaction>
</comment>
<keyword evidence="6" id="KW-0119">Carbohydrate metabolism</keyword>
<dbReference type="Pfam" id="PF00840">
    <property type="entry name" value="Glyco_hydro_7"/>
    <property type="match status" value="1"/>
</dbReference>
<dbReference type="FunFam" id="2.70.100.10:FF:000001">
    <property type="entry name" value="Glucanase"/>
    <property type="match status" value="1"/>
</dbReference>
<evidence type="ECO:0000256" key="4">
    <source>
        <dbReference type="ARBA" id="ARBA00022801"/>
    </source>
</evidence>
<evidence type="ECO:0000256" key="3">
    <source>
        <dbReference type="ARBA" id="ARBA00022729"/>
    </source>
</evidence>
<accession>A0A1B8G819</accession>
<dbReference type="InterPro" id="IPR013320">
    <property type="entry name" value="ConA-like_dom_sf"/>
</dbReference>
<keyword evidence="3 10" id="KW-0732">Signal</keyword>
<name>A0A1B8G819_9PEZI</name>
<dbReference type="GeneID" id="28843318"/>
<dbReference type="InterPro" id="IPR037019">
    <property type="entry name" value="Glyco_hydro_7_sf"/>
</dbReference>
<evidence type="ECO:0000256" key="7">
    <source>
        <dbReference type="ARBA" id="ARBA00023295"/>
    </source>
</evidence>
<dbReference type="OrthoDB" id="412382at2759"/>
<dbReference type="AlphaFoldDB" id="A0A1B8G819"/>
<gene>
    <name evidence="11" type="primary">CBH1</name>
    <name evidence="11" type="ORF">VE01_09932</name>
</gene>
<evidence type="ECO:0000256" key="9">
    <source>
        <dbReference type="RuleBase" id="RU361164"/>
    </source>
</evidence>
<dbReference type="Proteomes" id="UP000091956">
    <property type="component" value="Unassembled WGS sequence"/>
</dbReference>
<keyword evidence="8 9" id="KW-0624">Polysaccharide degradation</keyword>
<dbReference type="PRINTS" id="PR00734">
    <property type="entry name" value="GLHYDRLASE7"/>
</dbReference>
<reference evidence="12" key="2">
    <citation type="journal article" date="2018" name="Nat. Commun.">
        <title>Extreme sensitivity to ultraviolet light in the fungal pathogen causing white-nose syndrome of bats.</title>
        <authorList>
            <person name="Palmer J.M."/>
            <person name="Drees K.P."/>
            <person name="Foster J.T."/>
            <person name="Lindner D.L."/>
        </authorList>
    </citation>
    <scope>NUCLEOTIDE SEQUENCE [LARGE SCALE GENOMIC DNA]</scope>
    <source>
        <strain evidence="12">UAMH 10579</strain>
    </source>
</reference>
<keyword evidence="5 9" id="KW-0136">Cellulose degradation</keyword>
<protein>
    <recommendedName>
        <fullName evidence="9">Glucanase</fullName>
        <ecNumber evidence="9">3.2.1.-</ecNumber>
    </recommendedName>
</protein>
<keyword evidence="12" id="KW-1185">Reference proteome</keyword>
<dbReference type="CDD" id="cd07999">
    <property type="entry name" value="GH7_CBH_EG"/>
    <property type="match status" value="1"/>
</dbReference>
<dbReference type="EMBL" id="KV460276">
    <property type="protein sequence ID" value="OBT91967.1"/>
    <property type="molecule type" value="Genomic_DNA"/>
</dbReference>
<dbReference type="GO" id="GO:0030245">
    <property type="term" value="P:cellulose catabolic process"/>
    <property type="evidence" value="ECO:0007669"/>
    <property type="project" value="UniProtKB-KW"/>
</dbReference>
<evidence type="ECO:0000313" key="12">
    <source>
        <dbReference type="Proteomes" id="UP000091956"/>
    </source>
</evidence>
<dbReference type="EC" id="3.2.1.-" evidence="9"/>
<evidence type="ECO:0000313" key="11">
    <source>
        <dbReference type="EMBL" id="OBT91967.1"/>
    </source>
</evidence>
<dbReference type="Gene3D" id="2.70.100.10">
    <property type="entry name" value="Glycoside hydrolase, family 7, domain"/>
    <property type="match status" value="1"/>
</dbReference>
<dbReference type="SUPFAM" id="SSF49899">
    <property type="entry name" value="Concanavalin A-like lectins/glucanases"/>
    <property type="match status" value="1"/>
</dbReference>
<reference evidence="11 12" key="1">
    <citation type="submission" date="2016-03" db="EMBL/GenBank/DDBJ databases">
        <title>Comparative genomics of Pseudogymnoascus destructans, the fungus causing white-nose syndrome of bats.</title>
        <authorList>
            <person name="Palmer J.M."/>
            <person name="Drees K.P."/>
            <person name="Foster J.T."/>
            <person name="Lindner D.L."/>
        </authorList>
    </citation>
    <scope>NUCLEOTIDE SEQUENCE [LARGE SCALE GENOMIC DNA]</scope>
    <source>
        <strain evidence="11 12">UAMH 10579</strain>
    </source>
</reference>
<feature type="signal peptide" evidence="10">
    <location>
        <begin position="1"/>
        <end position="18"/>
    </location>
</feature>
<evidence type="ECO:0000256" key="6">
    <source>
        <dbReference type="ARBA" id="ARBA00023277"/>
    </source>
</evidence>
<feature type="chain" id="PRO_5008608303" description="Glucanase" evidence="10">
    <location>
        <begin position="19"/>
        <end position="455"/>
    </location>
</feature>
<dbReference type="PANTHER" id="PTHR33753">
    <property type="entry name" value="1,4-BETA-D-GLUCAN CELLOBIOHYDROLASE B"/>
    <property type="match status" value="1"/>
</dbReference>
<keyword evidence="7 9" id="KW-0326">Glycosidase</keyword>
<evidence type="ECO:0000256" key="2">
    <source>
        <dbReference type="ARBA" id="ARBA00006044"/>
    </source>
</evidence>
<dbReference type="PANTHER" id="PTHR33753:SF2">
    <property type="entry name" value="GLYCOSIDE HYDROLASE FAMILY 7 PROTEIN"/>
    <property type="match status" value="1"/>
</dbReference>
<evidence type="ECO:0000256" key="8">
    <source>
        <dbReference type="ARBA" id="ARBA00023326"/>
    </source>
</evidence>
<dbReference type="RefSeq" id="XP_018125700.1">
    <property type="nucleotide sequence ID" value="XM_018279339.2"/>
</dbReference>
<dbReference type="STRING" id="342668.A0A1B8G819"/>
<evidence type="ECO:0000256" key="1">
    <source>
        <dbReference type="ARBA" id="ARBA00001641"/>
    </source>
</evidence>
<dbReference type="InterPro" id="IPR001722">
    <property type="entry name" value="Glyco_hydro_7"/>
</dbReference>
<dbReference type="GO" id="GO:0016162">
    <property type="term" value="F:cellulose 1,4-beta-cellobiosidase activity"/>
    <property type="evidence" value="ECO:0007669"/>
    <property type="project" value="UniProtKB-EC"/>
</dbReference>
<sequence length="455" mass="47827">MISKLALATFTLLAAVSGQQVGTLEAETHPSMSMQTCTSGGACTKKDTKIVLDSNWRWLHSTDGYTNCYTGNEWDATLCPDPETCATNCALDGADYEGVYGIKAGGDSLTLTFVTGANVGSRVYLLADDSTYQGFNLKNNEFTFDVDMSNLPCGLNGALYFSQMDLDGGLANHAGNKAGAAYGTGYCDAQCPHDMKFINGEANTIDWTPSDSDINAGSGKFGTCCTEMDIWEANQAASAYTPHACKGQGLTRCEGTDCGDGDDRYSGVCDKDGCDFNSYRMGDPSFLGVGRTVDTSKVITVITQFVTADGTESGALTSIKRIYVQGGKTIANSESKIDGVDATNEITDAFCDQQKTAFSDNNYFKTLGGMSGFSTALDSPMVLSMSIWDDHAASMNWLDSTYPVGGTAPGNLRGDCAATDGDPATVEAAHPGATVTFSNIKFGPIGSTFDAGATA</sequence>
<evidence type="ECO:0000256" key="10">
    <source>
        <dbReference type="SAM" id="SignalP"/>
    </source>
</evidence>
<comment type="similarity">
    <text evidence="2 9">Belongs to the glycosyl hydrolase 7 (cellulase C) family.</text>
</comment>
<evidence type="ECO:0000256" key="5">
    <source>
        <dbReference type="ARBA" id="ARBA00023001"/>
    </source>
</evidence>